<name>A0A5E4CMK1_MARMO</name>
<evidence type="ECO:0000313" key="3">
    <source>
        <dbReference type="Proteomes" id="UP000335636"/>
    </source>
</evidence>
<accession>A0A5E4CMK1</accession>
<keyword evidence="3" id="KW-1185">Reference proteome</keyword>
<proteinExistence type="predicted"/>
<sequence length="52" mass="5330">MATRGFASLRLLGPADRKESIPGASGKRLVSGVSASALDSEAAAVPEPEEYL</sequence>
<dbReference type="EMBL" id="CABDUW010001632">
    <property type="protein sequence ID" value="VTJ83058.1"/>
    <property type="molecule type" value="Genomic_DNA"/>
</dbReference>
<evidence type="ECO:0000313" key="2">
    <source>
        <dbReference type="EMBL" id="VTJ83058.1"/>
    </source>
</evidence>
<reference evidence="2 3" key="1">
    <citation type="submission" date="2019-04" db="EMBL/GenBank/DDBJ databases">
        <authorList>
            <person name="Alioto T."/>
            <person name="Alioto T."/>
        </authorList>
    </citation>
    <scope>NUCLEOTIDE SEQUENCE [LARGE SCALE GENOMIC DNA]</scope>
</reference>
<evidence type="ECO:0000313" key="1">
    <source>
        <dbReference type="EMBL" id="KAF7483641.1"/>
    </source>
</evidence>
<gene>
    <name evidence="1" type="ORF">GHT09_004898</name>
    <name evidence="2" type="ORF">MONAX_5E035624</name>
</gene>
<reference evidence="1" key="2">
    <citation type="submission" date="2020-08" db="EMBL/GenBank/DDBJ databases">
        <authorList>
            <person name="Shumante A."/>
            <person name="Zimin A.V."/>
            <person name="Puiu D."/>
            <person name="Salzberg S.L."/>
        </authorList>
    </citation>
    <scope>NUCLEOTIDE SEQUENCE</scope>
    <source>
        <strain evidence="1">WC2-LM</strain>
        <tissue evidence="1">Liver</tissue>
    </source>
</reference>
<dbReference type="Proteomes" id="UP000335636">
    <property type="component" value="Unassembled WGS sequence"/>
</dbReference>
<organism evidence="2 3">
    <name type="scientific">Marmota monax</name>
    <name type="common">Woodchuck</name>
    <dbReference type="NCBI Taxonomy" id="9995"/>
    <lineage>
        <taxon>Eukaryota</taxon>
        <taxon>Metazoa</taxon>
        <taxon>Chordata</taxon>
        <taxon>Craniata</taxon>
        <taxon>Vertebrata</taxon>
        <taxon>Euteleostomi</taxon>
        <taxon>Mammalia</taxon>
        <taxon>Eutheria</taxon>
        <taxon>Euarchontoglires</taxon>
        <taxon>Glires</taxon>
        <taxon>Rodentia</taxon>
        <taxon>Sciuromorpha</taxon>
        <taxon>Sciuridae</taxon>
        <taxon>Xerinae</taxon>
        <taxon>Marmotini</taxon>
        <taxon>Marmota</taxon>
    </lineage>
</organism>
<dbReference type="AlphaFoldDB" id="A0A5E4CMK1"/>
<dbReference type="EMBL" id="WJEC01000346">
    <property type="protein sequence ID" value="KAF7483641.1"/>
    <property type="molecule type" value="Genomic_DNA"/>
</dbReference>
<protein>
    <submittedName>
        <fullName evidence="2">Uncharacterized protein</fullName>
    </submittedName>
</protein>
<dbReference type="Proteomes" id="UP000662637">
    <property type="component" value="Unassembled WGS sequence"/>
</dbReference>